<reference evidence="1" key="1">
    <citation type="submission" date="2024-01" db="EMBL/GenBank/DDBJ databases">
        <title>The first autotrophic representatives of the genus Thermodesulfovibrio.</title>
        <authorList>
            <person name="Maltseva A.I."/>
            <person name="Elcheninov A.G."/>
            <person name="Kublanov I.V."/>
            <person name="Lebedinsky A.V."/>
            <person name="Frolov E.N."/>
        </authorList>
    </citation>
    <scope>NUCLEOTIDE SEQUENCE</scope>
    <source>
        <strain evidence="1">3462-1</strain>
    </source>
</reference>
<accession>A0AAU8H0P0</accession>
<dbReference type="AlphaFoldDB" id="A0AAU8H0P0"/>
<gene>
    <name evidence="1" type="ORF">V4D31_08505</name>
</gene>
<name>A0AAU8H0P0_9BACT</name>
<protein>
    <submittedName>
        <fullName evidence="1">Uncharacterized protein</fullName>
    </submittedName>
</protein>
<evidence type="ECO:0000313" key="1">
    <source>
        <dbReference type="EMBL" id="XCH48370.1"/>
    </source>
</evidence>
<dbReference type="EMBL" id="CP144374">
    <property type="protein sequence ID" value="XCH48370.1"/>
    <property type="molecule type" value="Genomic_DNA"/>
</dbReference>
<dbReference type="KEGG" id="tob:V4D31_08505"/>
<proteinExistence type="predicted"/>
<sequence length="61" mass="7347">MIKVVKKTQYKMSAGILTKKGFDYFITPAKGFRQILKCEARQMIEKTGKRYEDFKFYKVWE</sequence>
<organism evidence="1">
    <name type="scientific">Thermodesulfovibrio obliviosus</name>
    <dbReference type="NCBI Taxonomy" id="3118332"/>
    <lineage>
        <taxon>Bacteria</taxon>
        <taxon>Pseudomonadati</taxon>
        <taxon>Nitrospirota</taxon>
        <taxon>Thermodesulfovibrionia</taxon>
        <taxon>Thermodesulfovibrionales</taxon>
        <taxon>Thermodesulfovibrionaceae</taxon>
        <taxon>Thermodesulfovibrio</taxon>
    </lineage>
</organism>
<dbReference type="RefSeq" id="WP_353686017.1">
    <property type="nucleotide sequence ID" value="NZ_CP144374.1"/>
</dbReference>